<dbReference type="PROSITE" id="PS51104">
    <property type="entry name" value="PTS_EIIC_TYPE_2"/>
    <property type="match status" value="1"/>
</dbReference>
<keyword evidence="7" id="KW-1003">Cell membrane</keyword>
<dbReference type="GO" id="GO:0009401">
    <property type="term" value="P:phosphoenolpyruvate-dependent sugar phosphotransferase system"/>
    <property type="evidence" value="ECO:0007669"/>
    <property type="project" value="UniProtKB-KW"/>
</dbReference>
<comment type="catalytic activity">
    <reaction evidence="1">
        <text>D-mannitol(out) + N(pros)-phospho-L-histidyl-[protein] = D-mannitol 1-phosphate(in) + L-histidyl-[protein]</text>
        <dbReference type="Rhea" id="RHEA:33363"/>
        <dbReference type="Rhea" id="RHEA-COMP:9745"/>
        <dbReference type="Rhea" id="RHEA-COMP:9746"/>
        <dbReference type="ChEBI" id="CHEBI:16899"/>
        <dbReference type="ChEBI" id="CHEBI:29979"/>
        <dbReference type="ChEBI" id="CHEBI:61381"/>
        <dbReference type="ChEBI" id="CHEBI:64837"/>
        <dbReference type="EC" id="2.7.1.197"/>
    </reaction>
</comment>
<evidence type="ECO:0000256" key="4">
    <source>
        <dbReference type="ARBA" id="ARBA00011909"/>
    </source>
</evidence>
<dbReference type="Proteomes" id="UP000239785">
    <property type="component" value="Unassembled WGS sequence"/>
</dbReference>
<accession>A0A2S5RH78</accession>
<dbReference type="InterPro" id="IPR013014">
    <property type="entry name" value="PTS_EIIC_2"/>
</dbReference>
<feature type="transmembrane region" description="Helical" evidence="17">
    <location>
        <begin position="106"/>
        <end position="123"/>
    </location>
</feature>
<keyword evidence="13" id="KW-0418">Kinase</keyword>
<evidence type="ECO:0000256" key="10">
    <source>
        <dbReference type="ARBA" id="ARBA00022679"/>
    </source>
</evidence>
<evidence type="ECO:0000256" key="11">
    <source>
        <dbReference type="ARBA" id="ARBA00022683"/>
    </source>
</evidence>
<dbReference type="GO" id="GO:0090563">
    <property type="term" value="F:protein-phosphocysteine-sugar phosphotransferase activity"/>
    <property type="evidence" value="ECO:0007669"/>
    <property type="project" value="TreeGrafter"/>
</dbReference>
<evidence type="ECO:0000256" key="3">
    <source>
        <dbReference type="ARBA" id="ARBA00004651"/>
    </source>
</evidence>
<evidence type="ECO:0000256" key="6">
    <source>
        <dbReference type="ARBA" id="ARBA00022448"/>
    </source>
</evidence>
<keyword evidence="8" id="KW-0597">Phosphoprotein</keyword>
<dbReference type="GO" id="GO:0016301">
    <property type="term" value="F:kinase activity"/>
    <property type="evidence" value="ECO:0007669"/>
    <property type="project" value="UniProtKB-KW"/>
</dbReference>
<feature type="domain" description="PTS EIIC type-2" evidence="19">
    <location>
        <begin position="31"/>
        <end position="385"/>
    </location>
</feature>
<dbReference type="RefSeq" id="WP_219818479.1">
    <property type="nucleotide sequence ID" value="NZ_PHNF01000001.1"/>
</dbReference>
<feature type="transmembrane region" description="Helical" evidence="17">
    <location>
        <begin position="175"/>
        <end position="198"/>
    </location>
</feature>
<evidence type="ECO:0000256" key="14">
    <source>
        <dbReference type="ARBA" id="ARBA00022989"/>
    </source>
</evidence>
<keyword evidence="15 17" id="KW-0472">Membrane</keyword>
<keyword evidence="10" id="KW-0808">Transferase</keyword>
<protein>
    <recommendedName>
        <fullName evidence="5">PTS system mannitol-specific EIICB component</fullName>
        <ecNumber evidence="4">2.7.1.197</ecNumber>
    </recommendedName>
    <alternativeName>
        <fullName evidence="16">EIICB-Mtl</fullName>
    </alternativeName>
</protein>
<evidence type="ECO:0000256" key="7">
    <source>
        <dbReference type="ARBA" id="ARBA00022475"/>
    </source>
</evidence>
<evidence type="ECO:0000256" key="1">
    <source>
        <dbReference type="ARBA" id="ARBA00001655"/>
    </source>
</evidence>
<keyword evidence="21" id="KW-1185">Reference proteome</keyword>
<comment type="function">
    <text evidence="2">The phosphoenolpyruvate-dependent sugar phosphotransferase system (sugar PTS), a major carbohydrate active transport system, catalyzes the phosphorylation of incoming sugar substrates concomitantly with their translocation across the cell membrane. The enzyme II CmtAB PTS system is involved in D-mannitol transport.</text>
</comment>
<dbReference type="EMBL" id="PHNF01000001">
    <property type="protein sequence ID" value="PPE06648.1"/>
    <property type="molecule type" value="Genomic_DNA"/>
</dbReference>
<dbReference type="GO" id="GO:0005886">
    <property type="term" value="C:plasma membrane"/>
    <property type="evidence" value="ECO:0007669"/>
    <property type="project" value="UniProtKB-SubCell"/>
</dbReference>
<evidence type="ECO:0000256" key="12">
    <source>
        <dbReference type="ARBA" id="ARBA00022692"/>
    </source>
</evidence>
<evidence type="ECO:0000256" key="8">
    <source>
        <dbReference type="ARBA" id="ARBA00022553"/>
    </source>
</evidence>
<keyword evidence="9" id="KW-0762">Sugar transport</keyword>
<dbReference type="InterPro" id="IPR003501">
    <property type="entry name" value="PTS_EIIB_2/3"/>
</dbReference>
<evidence type="ECO:0000313" key="21">
    <source>
        <dbReference type="Proteomes" id="UP000239785"/>
    </source>
</evidence>
<dbReference type="EC" id="2.7.1.197" evidence="4"/>
<evidence type="ECO:0000256" key="17">
    <source>
        <dbReference type="SAM" id="Phobius"/>
    </source>
</evidence>
<feature type="transmembrane region" description="Helical" evidence="17">
    <location>
        <begin position="364"/>
        <end position="388"/>
    </location>
</feature>
<feature type="transmembrane region" description="Helical" evidence="17">
    <location>
        <begin position="81"/>
        <end position="99"/>
    </location>
</feature>
<evidence type="ECO:0000256" key="13">
    <source>
        <dbReference type="ARBA" id="ARBA00022777"/>
    </source>
</evidence>
<keyword evidence="6" id="KW-0813">Transport</keyword>
<evidence type="ECO:0000256" key="9">
    <source>
        <dbReference type="ARBA" id="ARBA00022597"/>
    </source>
</evidence>
<dbReference type="PANTHER" id="PTHR30181:SF3">
    <property type="entry name" value="MULTIPHOSPHORYL TRANSFER PROTEIN"/>
    <property type="match status" value="1"/>
</dbReference>
<keyword evidence="12 17" id="KW-0812">Transmembrane</keyword>
<feature type="transmembrane region" description="Helical" evidence="17">
    <location>
        <begin position="135"/>
        <end position="154"/>
    </location>
</feature>
<dbReference type="Pfam" id="PF02378">
    <property type="entry name" value="PTS_EIIC"/>
    <property type="match status" value="1"/>
</dbReference>
<dbReference type="AlphaFoldDB" id="A0A2S5RH78"/>
<evidence type="ECO:0000259" key="19">
    <source>
        <dbReference type="PROSITE" id="PS51104"/>
    </source>
</evidence>
<organism evidence="20 21">
    <name type="scientific">Mesoplasma corruscae</name>
    <dbReference type="NCBI Taxonomy" id="216874"/>
    <lineage>
        <taxon>Bacteria</taxon>
        <taxon>Bacillati</taxon>
        <taxon>Mycoplasmatota</taxon>
        <taxon>Mollicutes</taxon>
        <taxon>Entomoplasmatales</taxon>
        <taxon>Entomoplasmataceae</taxon>
        <taxon>Mesoplasma</taxon>
    </lineage>
</organism>
<comment type="caution">
    <text evidence="20">The sequence shown here is derived from an EMBL/GenBank/DDBJ whole genome shotgun (WGS) entry which is preliminary data.</text>
</comment>
<evidence type="ECO:0000259" key="18">
    <source>
        <dbReference type="PROSITE" id="PS51099"/>
    </source>
</evidence>
<name>A0A2S5RH78_9MOLU</name>
<evidence type="ECO:0000256" key="2">
    <source>
        <dbReference type="ARBA" id="ARBA00002434"/>
    </source>
</evidence>
<sequence length="524" mass="57794">MKEKLSLEENKFLKVEKSLKGKNFKLKVQKVGSFMAGMIMPSIGVLLAWGLWTAMFLYDYDNNKPLGWFNAPMLGRLVDPGLKYLIPILIAFNGARMIYGIRGGMLATFVILGTIIGTDWIYANHITLADGSHPGSPNQFIGAMVVGPLSGWFLKKMESFYLEKINKSYEMLVKNFGIGFFGILLALVTFFGWGWIMWGITWTMIQIISLFGSNKWLAPLMGIFTEPVKVSFLNNALNHGVMGPIGYNEIAQQTAEGLKNPRSIFFLFDPNPGPGLGMLLAYICFTKGENRYNAAGSSLIHAIGGIHEVYFVFILAKPKMLIATMLGVVGSQFITSYLGGGTIATPSPGSIISLVALSPGLHALLINLLSVLVGVLIAFGISALLLITDKNKGGDESMNFQLTDEGISFNENKKEQENTYKKDFQWINVKTIVFACEAGMGSSAMAAGIVSKWVKQNNLEIKVTNIAVKELNDSYDVVVTMQNFKTFAEQKAPNSYIYPIQKFMGPGVYDELYKNLTVQIEKRG</sequence>
<dbReference type="InterPro" id="IPR050893">
    <property type="entry name" value="Sugar_PTS"/>
</dbReference>
<dbReference type="InterPro" id="IPR003352">
    <property type="entry name" value="PTS_EIIC"/>
</dbReference>
<dbReference type="Pfam" id="PF02302">
    <property type="entry name" value="PTS_IIB"/>
    <property type="match status" value="1"/>
</dbReference>
<gene>
    <name evidence="20" type="primary">mtlA</name>
    <name evidence="20" type="ORF">MCORR_v1c02790</name>
</gene>
<dbReference type="InterPro" id="IPR029503">
    <property type="entry name" value="PTS_EIIB_mannitol"/>
</dbReference>
<dbReference type="PANTHER" id="PTHR30181">
    <property type="entry name" value="MANNITOL PERMEASE IIC COMPONENT"/>
    <property type="match status" value="1"/>
</dbReference>
<dbReference type="GO" id="GO:0022872">
    <property type="term" value="F:protein-N(PI)-phosphohistidine-mannitol phosphotransferase system transmembrane transporter activity"/>
    <property type="evidence" value="ECO:0007669"/>
    <property type="project" value="InterPro"/>
</dbReference>
<evidence type="ECO:0000256" key="15">
    <source>
        <dbReference type="ARBA" id="ARBA00023136"/>
    </source>
</evidence>
<feature type="transmembrane region" description="Helical" evidence="17">
    <location>
        <begin position="34"/>
        <end position="58"/>
    </location>
</feature>
<dbReference type="InterPro" id="IPR013011">
    <property type="entry name" value="PTS_EIIB_2"/>
</dbReference>
<dbReference type="CDD" id="cd05567">
    <property type="entry name" value="PTS_IIB_mannitol"/>
    <property type="match status" value="1"/>
</dbReference>
<evidence type="ECO:0000313" key="20">
    <source>
        <dbReference type="EMBL" id="PPE06648.1"/>
    </source>
</evidence>
<dbReference type="InterPro" id="IPR036095">
    <property type="entry name" value="PTS_EIIB-like_sf"/>
</dbReference>
<dbReference type="Gene3D" id="3.40.50.2300">
    <property type="match status" value="1"/>
</dbReference>
<reference evidence="20 21" key="1">
    <citation type="submission" date="2017-11" db="EMBL/GenBank/DDBJ databases">
        <title>Genome sequence of Mesoplasma corruscae ELCA-2 (ATCC 49579).</title>
        <authorList>
            <person name="Lo W.-S."/>
            <person name="Kuo C.-H."/>
        </authorList>
    </citation>
    <scope>NUCLEOTIDE SEQUENCE [LARGE SCALE GENOMIC DNA]</scope>
    <source>
        <strain evidence="20 21">ELCA-2</strain>
    </source>
</reference>
<comment type="subcellular location">
    <subcellularLocation>
        <location evidence="3">Cell membrane</location>
        <topology evidence="3">Multi-pass membrane protein</topology>
    </subcellularLocation>
</comment>
<dbReference type="SUPFAM" id="SSF52794">
    <property type="entry name" value="PTS system IIB component-like"/>
    <property type="match status" value="1"/>
</dbReference>
<proteinExistence type="predicted"/>
<evidence type="ECO:0000256" key="5">
    <source>
        <dbReference type="ARBA" id="ARBA00021825"/>
    </source>
</evidence>
<feature type="domain" description="PTS EIIB type-2" evidence="18">
    <location>
        <begin position="430"/>
        <end position="524"/>
    </location>
</feature>
<feature type="transmembrane region" description="Helical" evidence="17">
    <location>
        <begin position="320"/>
        <end position="344"/>
    </location>
</feature>
<dbReference type="PROSITE" id="PS51099">
    <property type="entry name" value="PTS_EIIB_TYPE_2"/>
    <property type="match status" value="1"/>
</dbReference>
<keyword evidence="11" id="KW-0598">Phosphotransferase system</keyword>
<keyword evidence="14 17" id="KW-1133">Transmembrane helix</keyword>
<evidence type="ECO:0000256" key="16">
    <source>
        <dbReference type="ARBA" id="ARBA00033349"/>
    </source>
</evidence>